<evidence type="ECO:0000313" key="1">
    <source>
        <dbReference type="EMBL" id="PZR82737.1"/>
    </source>
</evidence>
<protein>
    <recommendedName>
        <fullName evidence="3">JAB domain-containing protein</fullName>
    </recommendedName>
</protein>
<dbReference type="Proteomes" id="UP000248724">
    <property type="component" value="Unassembled WGS sequence"/>
</dbReference>
<dbReference type="EMBL" id="QHBU01000059">
    <property type="protein sequence ID" value="PZR82737.1"/>
    <property type="molecule type" value="Genomic_DNA"/>
</dbReference>
<evidence type="ECO:0000313" key="2">
    <source>
        <dbReference type="Proteomes" id="UP000248724"/>
    </source>
</evidence>
<gene>
    <name evidence="1" type="ORF">DLM65_03220</name>
</gene>
<sequence length="168" mass="18988">MASVSFPPDIFDELSQHLQIAEAVAFMRASMPDAVGVFRVQELRMVQSQAYDSRSDDHCTVDDETRAKVIKWAWDSTSCLLEAHSHGLLFSPARFSRFDLVQLAQWVPHVQWRLQGRPYVALVTASRDIDGLAWVNGHAEAVDWIHIDEREDVATTGLSLPAWERLDG</sequence>
<organism evidence="1 2">
    <name type="scientific">Candidatus Aeolococcus gillhamiae</name>
    <dbReference type="NCBI Taxonomy" id="3127015"/>
    <lineage>
        <taxon>Bacteria</taxon>
        <taxon>Bacillati</taxon>
        <taxon>Candidatus Dormiibacterota</taxon>
        <taxon>Candidatus Dormibacteria</taxon>
        <taxon>Candidatus Aeolococcales</taxon>
        <taxon>Candidatus Aeolococcaceae</taxon>
        <taxon>Candidatus Aeolococcus</taxon>
    </lineage>
</organism>
<reference evidence="1 2" key="1">
    <citation type="journal article" date="2017" name="Nature">
        <title>Atmospheric trace gases support primary production in Antarctic desert surface soil.</title>
        <authorList>
            <person name="Ji M."/>
            <person name="Greening C."/>
            <person name="Vanwonterghem I."/>
            <person name="Carere C.R."/>
            <person name="Bay S.K."/>
            <person name="Steen J.A."/>
            <person name="Montgomery K."/>
            <person name="Lines T."/>
            <person name="Beardall J."/>
            <person name="van Dorst J."/>
            <person name="Snape I."/>
            <person name="Stott M.B."/>
            <person name="Hugenholtz P."/>
            <person name="Ferrari B.C."/>
        </authorList>
    </citation>
    <scope>NUCLEOTIDE SEQUENCE [LARGE SCALE GENOMIC DNA]</scope>
    <source>
        <strain evidence="1">RRmetagenome_bin12</strain>
    </source>
</reference>
<name>A0A2W5ZFL7_9BACT</name>
<dbReference type="AlphaFoldDB" id="A0A2W5ZFL7"/>
<comment type="caution">
    <text evidence="1">The sequence shown here is derived from an EMBL/GenBank/DDBJ whole genome shotgun (WGS) entry which is preliminary data.</text>
</comment>
<evidence type="ECO:0008006" key="3">
    <source>
        <dbReference type="Google" id="ProtNLM"/>
    </source>
</evidence>
<accession>A0A2W5ZFL7</accession>
<proteinExistence type="predicted"/>